<dbReference type="RefSeq" id="WP_074088044.1">
    <property type="nucleotide sequence ID" value="NZ_LVWI01000073.1"/>
</dbReference>
<dbReference type="EMBL" id="LVWI01000073">
    <property type="protein sequence ID" value="OKP81785.1"/>
    <property type="molecule type" value="Genomic_DNA"/>
</dbReference>
<proteinExistence type="predicted"/>
<keyword evidence="1" id="KW-0812">Transmembrane</keyword>
<evidence type="ECO:0000313" key="2">
    <source>
        <dbReference type="EMBL" id="OKP81785.1"/>
    </source>
</evidence>
<feature type="transmembrane region" description="Helical" evidence="1">
    <location>
        <begin position="12"/>
        <end position="29"/>
    </location>
</feature>
<protein>
    <submittedName>
        <fullName evidence="2">Uncharacterized protein</fullName>
    </submittedName>
</protein>
<name>A0ABX3EIH5_9BACL</name>
<accession>A0ABX3EIH5</accession>
<keyword evidence="1" id="KW-0472">Membrane</keyword>
<sequence length="68" mass="7715">MSAAGKRFINEGVLRIAWFIIFASLTYTVRNYTWVVVLFSVVAIYALGSGIVMLAKDRRNHRDHGSRV</sequence>
<evidence type="ECO:0000256" key="1">
    <source>
        <dbReference type="SAM" id="Phobius"/>
    </source>
</evidence>
<keyword evidence="1" id="KW-1133">Transmembrane helix</keyword>
<organism evidence="2 3">
    <name type="scientific">Paenibacillus helianthi</name>
    <dbReference type="NCBI Taxonomy" id="1349432"/>
    <lineage>
        <taxon>Bacteria</taxon>
        <taxon>Bacillati</taxon>
        <taxon>Bacillota</taxon>
        <taxon>Bacilli</taxon>
        <taxon>Bacillales</taxon>
        <taxon>Paenibacillaceae</taxon>
        <taxon>Paenibacillus</taxon>
    </lineage>
</organism>
<keyword evidence="3" id="KW-1185">Reference proteome</keyword>
<gene>
    <name evidence="2" type="ORF">A3844_25375</name>
</gene>
<dbReference type="Proteomes" id="UP000186058">
    <property type="component" value="Unassembled WGS sequence"/>
</dbReference>
<evidence type="ECO:0000313" key="3">
    <source>
        <dbReference type="Proteomes" id="UP000186058"/>
    </source>
</evidence>
<feature type="transmembrane region" description="Helical" evidence="1">
    <location>
        <begin position="35"/>
        <end position="55"/>
    </location>
</feature>
<comment type="caution">
    <text evidence="2">The sequence shown here is derived from an EMBL/GenBank/DDBJ whole genome shotgun (WGS) entry which is preliminary data.</text>
</comment>
<reference evidence="2 3" key="1">
    <citation type="submission" date="2016-03" db="EMBL/GenBank/DDBJ databases">
        <authorList>
            <person name="Sant'Anna F.H."/>
            <person name="Ambrosini A."/>
            <person name="Souza R."/>
            <person name="Bach E."/>
            <person name="Fernandes G."/>
            <person name="Balsanelli E."/>
            <person name="Baura V.A."/>
            <person name="Souza E.M."/>
            <person name="Passaglia L."/>
        </authorList>
    </citation>
    <scope>NUCLEOTIDE SEQUENCE [LARGE SCALE GENOMIC DNA]</scope>
    <source>
        <strain evidence="2 3">P26E</strain>
    </source>
</reference>